<organism evidence="2 3">
    <name type="scientific">Lupinus luteus</name>
    <name type="common">European yellow lupine</name>
    <dbReference type="NCBI Taxonomy" id="3873"/>
    <lineage>
        <taxon>Eukaryota</taxon>
        <taxon>Viridiplantae</taxon>
        <taxon>Streptophyta</taxon>
        <taxon>Embryophyta</taxon>
        <taxon>Tracheophyta</taxon>
        <taxon>Spermatophyta</taxon>
        <taxon>Magnoliopsida</taxon>
        <taxon>eudicotyledons</taxon>
        <taxon>Gunneridae</taxon>
        <taxon>Pentapetalae</taxon>
        <taxon>rosids</taxon>
        <taxon>fabids</taxon>
        <taxon>Fabales</taxon>
        <taxon>Fabaceae</taxon>
        <taxon>Papilionoideae</taxon>
        <taxon>50 kb inversion clade</taxon>
        <taxon>genistoids sensu lato</taxon>
        <taxon>core genistoids</taxon>
        <taxon>Genisteae</taxon>
        <taxon>Lupinus</taxon>
    </lineage>
</organism>
<keyword evidence="3" id="KW-1185">Reference proteome</keyword>
<comment type="caution">
    <text evidence="2">The sequence shown here is derived from an EMBL/GenBank/DDBJ whole genome shotgun (WGS) entry which is preliminary data.</text>
</comment>
<proteinExistence type="predicted"/>
<evidence type="ECO:0000313" key="3">
    <source>
        <dbReference type="Proteomes" id="UP001497480"/>
    </source>
</evidence>
<reference evidence="2 3" key="1">
    <citation type="submission" date="2024-03" db="EMBL/GenBank/DDBJ databases">
        <authorList>
            <person name="Martinez-Hernandez J."/>
        </authorList>
    </citation>
    <scope>NUCLEOTIDE SEQUENCE [LARGE SCALE GENOMIC DNA]</scope>
</reference>
<gene>
    <name evidence="2" type="ORF">LLUT_LOCUS20998</name>
</gene>
<evidence type="ECO:0000313" key="2">
    <source>
        <dbReference type="EMBL" id="CAL0319938.1"/>
    </source>
</evidence>
<name>A0AAV1XE63_LUPLU</name>
<feature type="region of interest" description="Disordered" evidence="1">
    <location>
        <begin position="39"/>
        <end position="62"/>
    </location>
</feature>
<dbReference type="EMBL" id="CAXHTB010000014">
    <property type="protein sequence ID" value="CAL0319938.1"/>
    <property type="molecule type" value="Genomic_DNA"/>
</dbReference>
<dbReference type="AlphaFoldDB" id="A0AAV1XE63"/>
<sequence length="62" mass="6773">MRDGSDVSHSLTCTVEGQNIAIDGELNLDSFPQEHVDSYTQNASVTNNANLGSNEDNDTWMN</sequence>
<protein>
    <submittedName>
        <fullName evidence="2">Uncharacterized protein</fullName>
    </submittedName>
</protein>
<evidence type="ECO:0000256" key="1">
    <source>
        <dbReference type="SAM" id="MobiDB-lite"/>
    </source>
</evidence>
<dbReference type="Proteomes" id="UP001497480">
    <property type="component" value="Unassembled WGS sequence"/>
</dbReference>
<feature type="compositionally biased region" description="Polar residues" evidence="1">
    <location>
        <begin position="39"/>
        <end position="54"/>
    </location>
</feature>
<accession>A0AAV1XE63</accession>